<evidence type="ECO:0000256" key="1">
    <source>
        <dbReference type="SAM" id="MobiDB-lite"/>
    </source>
</evidence>
<dbReference type="RefSeq" id="WP_377936128.1">
    <property type="nucleotide sequence ID" value="NZ_JBHUEA010000026.1"/>
</dbReference>
<comment type="caution">
    <text evidence="3">The sequence shown here is derived from an EMBL/GenBank/DDBJ whole genome shotgun (WGS) entry which is preliminary data.</text>
</comment>
<dbReference type="Gene3D" id="3.40.50.410">
    <property type="entry name" value="von Willebrand factor, type A domain"/>
    <property type="match status" value="1"/>
</dbReference>
<dbReference type="InterPro" id="IPR002035">
    <property type="entry name" value="VWF_A"/>
</dbReference>
<dbReference type="SUPFAM" id="SSF53300">
    <property type="entry name" value="vWA-like"/>
    <property type="match status" value="1"/>
</dbReference>
<organism evidence="3 4">
    <name type="scientific">Amnibacterium endophyticum</name>
    <dbReference type="NCBI Taxonomy" id="2109337"/>
    <lineage>
        <taxon>Bacteria</taxon>
        <taxon>Bacillati</taxon>
        <taxon>Actinomycetota</taxon>
        <taxon>Actinomycetes</taxon>
        <taxon>Micrococcales</taxon>
        <taxon>Microbacteriaceae</taxon>
        <taxon>Amnibacterium</taxon>
    </lineage>
</organism>
<evidence type="ECO:0000313" key="4">
    <source>
        <dbReference type="Proteomes" id="UP001597347"/>
    </source>
</evidence>
<dbReference type="Proteomes" id="UP001597347">
    <property type="component" value="Unassembled WGS sequence"/>
</dbReference>
<keyword evidence="4" id="KW-1185">Reference proteome</keyword>
<name>A0ABW4LHI7_9MICO</name>
<dbReference type="EMBL" id="JBHUEA010000026">
    <property type="protein sequence ID" value="MFD1722747.1"/>
    <property type="molecule type" value="Genomic_DNA"/>
</dbReference>
<sequence>MFEAGGGAGGAVLRARPGKGGARTRSGSAATETDDEGRLLSPEEGEVDAEVRRRAREIAARLSLPKPRSARAASRGAGVLASRPYRGAADELDLDATLEVLAEHPVPEEDDLVVRDRVRSPRAVVLLVDVSGSMKGERVRTAAATVGALAAELEQDRLAVIAFWSDAAILNPLDRRASAVGLLDAMLRIPAKGLTNVGFPLQLAAEQLAGVPQRDARVVLLSDCVHNAGPDPRPIAARLPRLDVLLDTTGERDVRLGRELAAAGRGRYRALRNRFDVAPALSSVFRT</sequence>
<protein>
    <submittedName>
        <fullName evidence="3">VWA domain-containing protein</fullName>
    </submittedName>
</protein>
<proteinExistence type="predicted"/>
<accession>A0ABW4LHI7</accession>
<gene>
    <name evidence="3" type="ORF">ACFSBI_14420</name>
</gene>
<feature type="domain" description="VWFA" evidence="2">
    <location>
        <begin position="123"/>
        <end position="250"/>
    </location>
</feature>
<dbReference type="InterPro" id="IPR036465">
    <property type="entry name" value="vWFA_dom_sf"/>
</dbReference>
<evidence type="ECO:0000259" key="2">
    <source>
        <dbReference type="PROSITE" id="PS50234"/>
    </source>
</evidence>
<feature type="region of interest" description="Disordered" evidence="1">
    <location>
        <begin position="1"/>
        <end position="48"/>
    </location>
</feature>
<evidence type="ECO:0000313" key="3">
    <source>
        <dbReference type="EMBL" id="MFD1722747.1"/>
    </source>
</evidence>
<dbReference type="PROSITE" id="PS50234">
    <property type="entry name" value="VWFA"/>
    <property type="match status" value="1"/>
</dbReference>
<feature type="compositionally biased region" description="Gly residues" evidence="1">
    <location>
        <begin position="1"/>
        <end position="10"/>
    </location>
</feature>
<dbReference type="Pfam" id="PF13519">
    <property type="entry name" value="VWA_2"/>
    <property type="match status" value="1"/>
</dbReference>
<dbReference type="SMART" id="SM00327">
    <property type="entry name" value="VWA"/>
    <property type="match status" value="1"/>
</dbReference>
<reference evidence="4" key="1">
    <citation type="journal article" date="2019" name="Int. J. Syst. Evol. Microbiol.">
        <title>The Global Catalogue of Microorganisms (GCM) 10K type strain sequencing project: providing services to taxonomists for standard genome sequencing and annotation.</title>
        <authorList>
            <consortium name="The Broad Institute Genomics Platform"/>
            <consortium name="The Broad Institute Genome Sequencing Center for Infectious Disease"/>
            <person name="Wu L."/>
            <person name="Ma J."/>
        </authorList>
    </citation>
    <scope>NUCLEOTIDE SEQUENCE [LARGE SCALE GENOMIC DNA]</scope>
    <source>
        <strain evidence="4">CGMCC 1.12471</strain>
    </source>
</reference>